<accession>A0A450VMR7</accession>
<dbReference type="InterPro" id="IPR002525">
    <property type="entry name" value="Transp_IS110-like_N"/>
</dbReference>
<feature type="domain" description="Transposase IS116/IS110/IS902 C-terminal" evidence="2">
    <location>
        <begin position="161"/>
        <end position="217"/>
    </location>
</feature>
<dbReference type="AlphaFoldDB" id="A0A450VMR7"/>
<evidence type="ECO:0000313" key="4">
    <source>
        <dbReference type="EMBL" id="VFK09440.1"/>
    </source>
</evidence>
<dbReference type="Pfam" id="PF01548">
    <property type="entry name" value="DEDD_Tnp_IS110"/>
    <property type="match status" value="1"/>
</dbReference>
<dbReference type="PANTHER" id="PTHR33055:SF3">
    <property type="entry name" value="PUTATIVE TRANSPOSASE FOR IS117-RELATED"/>
    <property type="match status" value="1"/>
</dbReference>
<dbReference type="GO" id="GO:0003677">
    <property type="term" value="F:DNA binding"/>
    <property type="evidence" value="ECO:0007669"/>
    <property type="project" value="InterPro"/>
</dbReference>
<dbReference type="PANTHER" id="PTHR33055">
    <property type="entry name" value="TRANSPOSASE FOR INSERTION SEQUENCE ELEMENT IS1111A"/>
    <property type="match status" value="1"/>
</dbReference>
<evidence type="ECO:0000259" key="2">
    <source>
        <dbReference type="Pfam" id="PF02371"/>
    </source>
</evidence>
<dbReference type="GO" id="GO:0004803">
    <property type="term" value="F:transposase activity"/>
    <property type="evidence" value="ECO:0007669"/>
    <property type="project" value="InterPro"/>
</dbReference>
<reference evidence="3" key="1">
    <citation type="submission" date="2019-02" db="EMBL/GenBank/DDBJ databases">
        <authorList>
            <person name="Gruber-Vodicka R. H."/>
            <person name="Seah K. B. B."/>
        </authorList>
    </citation>
    <scope>NUCLEOTIDE SEQUENCE</scope>
    <source>
        <strain evidence="4">BECK_SA2B12</strain>
        <strain evidence="3">BECK_SA2B15</strain>
    </source>
</reference>
<dbReference type="InterPro" id="IPR003346">
    <property type="entry name" value="Transposase_20"/>
</dbReference>
<dbReference type="InterPro" id="IPR047650">
    <property type="entry name" value="Transpos_IS110"/>
</dbReference>
<dbReference type="EMBL" id="CAADFJ010000608">
    <property type="protein sequence ID" value="VFK09440.1"/>
    <property type="molecule type" value="Genomic_DNA"/>
</dbReference>
<evidence type="ECO:0000259" key="1">
    <source>
        <dbReference type="Pfam" id="PF01548"/>
    </source>
</evidence>
<proteinExistence type="predicted"/>
<dbReference type="Pfam" id="PF02371">
    <property type="entry name" value="Transposase_20"/>
    <property type="match status" value="1"/>
</dbReference>
<name>A0A450VMR7_9GAMM</name>
<gene>
    <name evidence="3" type="ORF">BECKH772A_GA0070896_106111</name>
    <name evidence="4" type="ORF">BECKH772C_GA0070978_106081</name>
</gene>
<dbReference type="GO" id="GO:0006313">
    <property type="term" value="P:DNA transposition"/>
    <property type="evidence" value="ECO:0007669"/>
    <property type="project" value="InterPro"/>
</dbReference>
<organism evidence="3">
    <name type="scientific">Candidatus Kentrum eta</name>
    <dbReference type="NCBI Taxonomy" id="2126337"/>
    <lineage>
        <taxon>Bacteria</taxon>
        <taxon>Pseudomonadati</taxon>
        <taxon>Pseudomonadota</taxon>
        <taxon>Gammaproteobacteria</taxon>
        <taxon>Candidatus Kentrum</taxon>
    </lineage>
</organism>
<dbReference type="NCBIfam" id="NF033542">
    <property type="entry name" value="transpos_IS110"/>
    <property type="match status" value="1"/>
</dbReference>
<sequence length="222" mass="24952">MEACGGAHHWYRVFTEMGHTVHLIALRFVKPFVKSNKNDAAEAEAIREAVQRPSMRFVPPKSVEQQDVQSLHRIRGRQVANRTRQSNQIRGLLLEYGIIIPKGIGKLRKRIPEILEDAESGLTPTFRKMLSELYDEIIHPDERIVSLEKKLELVSKQNEDCQLLLTIPGIGMLAATALVARVGNPWAFKSAREMAAWLGLVPRRHSTGGKPKLLGISEYSTA</sequence>
<protein>
    <submittedName>
        <fullName evidence="3">Transposase</fullName>
    </submittedName>
</protein>
<dbReference type="EMBL" id="CAADFG010000611">
    <property type="protein sequence ID" value="VFK06075.1"/>
    <property type="molecule type" value="Genomic_DNA"/>
</dbReference>
<evidence type="ECO:0000313" key="3">
    <source>
        <dbReference type="EMBL" id="VFK06075.1"/>
    </source>
</evidence>
<feature type="domain" description="Transposase IS110-like N-terminal" evidence="1">
    <location>
        <begin position="6"/>
        <end position="96"/>
    </location>
</feature>